<dbReference type="Pfam" id="PF03109">
    <property type="entry name" value="ABC1"/>
    <property type="match status" value="2"/>
</dbReference>
<dbReference type="InParanoid" id="F4NUC4"/>
<dbReference type="EMBL" id="GL882879">
    <property type="protein sequence ID" value="EGF83998.1"/>
    <property type="molecule type" value="Genomic_DNA"/>
</dbReference>
<gene>
    <name evidence="3" type="ORF">BATDEDRAFT_8800</name>
</gene>
<dbReference type="InterPro" id="IPR004147">
    <property type="entry name" value="ABC1_dom"/>
</dbReference>
<evidence type="ECO:0000259" key="2">
    <source>
        <dbReference type="Pfam" id="PF03109"/>
    </source>
</evidence>
<dbReference type="RefSeq" id="XP_006675046.1">
    <property type="nucleotide sequence ID" value="XM_006674983.1"/>
</dbReference>
<dbReference type="FunCoup" id="F4NUC4">
    <property type="interactions" value="22"/>
</dbReference>
<dbReference type="OrthoDB" id="1290869at2759"/>
<proteinExistence type="inferred from homology"/>
<accession>F4NUC4</accession>
<dbReference type="GO" id="GO:0005739">
    <property type="term" value="C:mitochondrion"/>
    <property type="evidence" value="ECO:0000318"/>
    <property type="project" value="GO_Central"/>
</dbReference>
<dbReference type="SUPFAM" id="SSF56112">
    <property type="entry name" value="Protein kinase-like (PK-like)"/>
    <property type="match status" value="1"/>
</dbReference>
<protein>
    <recommendedName>
        <fullName evidence="2">ABC1 atypical kinase-like domain-containing protein</fullName>
    </recommendedName>
</protein>
<name>F4NUC4_BATDJ</name>
<evidence type="ECO:0000313" key="3">
    <source>
        <dbReference type="EMBL" id="EGF83998.1"/>
    </source>
</evidence>
<dbReference type="HOGENOM" id="CLU_006533_6_0_1"/>
<sequence length="467" mass="51926">LGQWASSRSDLFPSFLCLALSKLQSNVQPHSMEHTINMIEKSFGASIDDLFIRFDHVPIGCGSVAQVYYAELRDPDQTSPAINQSDSSSLSSKVSDTVVTNGGRGKPYAVKVLHPKVRELISLDLSIMAIGASLITFIFPSAEWLSLPEEVATFGSMMTAQLDLTNEASNLQVFQNNFNSWGSVGFPSPIKQRVSPEVLVEDYIEAVPMTKVLEFGGGQFDRELAKIGLTCFLKMLILDNFVHADMHPGNIMMTFYKEAASKSKLEFIDSHYIQRLKKTTNETEWKAILSELKAKNYAPFLYIVDAGLISSLSQAHLVNFIDLFQAISEFNGRRISELMISRSKSPYTVIDAAGFQSAMLQFIQEVKEQTFALENIHVADILGFVLSKVRVHHVKIEGDFVNVAVSCMLLEGMGQRLDASMDLLHASVPFLKQAISQRLDGHVSFSETSFWNLFRGFVISYIGMGKS</sequence>
<dbReference type="InterPro" id="IPR044095">
    <property type="entry name" value="ADCK2_dom"/>
</dbReference>
<dbReference type="AlphaFoldDB" id="F4NUC4"/>
<dbReference type="InterPro" id="IPR052402">
    <property type="entry name" value="ADCK_kinase"/>
</dbReference>
<dbReference type="PANTHER" id="PTHR45890:SF1">
    <property type="entry name" value="AARF DOMAIN CONTAINING KINASE 2"/>
    <property type="match status" value="1"/>
</dbReference>
<dbReference type="STRING" id="684364.F4NUC4"/>
<reference evidence="3 4" key="1">
    <citation type="submission" date="2009-12" db="EMBL/GenBank/DDBJ databases">
        <title>The draft genome of Batrachochytrium dendrobatidis.</title>
        <authorList>
            <consortium name="US DOE Joint Genome Institute (JGI-PGF)"/>
            <person name="Kuo A."/>
            <person name="Salamov A."/>
            <person name="Schmutz J."/>
            <person name="Lucas S."/>
            <person name="Pitluck S."/>
            <person name="Rosenblum E."/>
            <person name="Stajich J."/>
            <person name="Eisen M."/>
            <person name="Grigoriev I.V."/>
        </authorList>
    </citation>
    <scope>NUCLEOTIDE SEQUENCE [LARGE SCALE GENOMIC DNA]</scope>
    <source>
        <strain evidence="4">JAM81 / FGSC 10211</strain>
    </source>
</reference>
<keyword evidence="4" id="KW-1185">Reference proteome</keyword>
<dbReference type="CDD" id="cd13971">
    <property type="entry name" value="ADCK2-like"/>
    <property type="match status" value="1"/>
</dbReference>
<comment type="similarity">
    <text evidence="1">Belongs to the protein kinase superfamily. ADCK protein kinase family.</text>
</comment>
<feature type="non-terminal residue" evidence="3">
    <location>
        <position position="1"/>
    </location>
</feature>
<dbReference type="PANTHER" id="PTHR45890">
    <property type="entry name" value="AARF DOMAIN CONTAINING KINASE 2 (PREDICTED)"/>
    <property type="match status" value="1"/>
</dbReference>
<dbReference type="GeneID" id="18242994"/>
<dbReference type="OMA" id="SMVRTHH"/>
<dbReference type="InterPro" id="IPR011009">
    <property type="entry name" value="Kinase-like_dom_sf"/>
</dbReference>
<feature type="domain" description="ABC1 atypical kinase-like" evidence="2">
    <location>
        <begin position="22"/>
        <end position="75"/>
    </location>
</feature>
<evidence type="ECO:0000256" key="1">
    <source>
        <dbReference type="ARBA" id="ARBA00009670"/>
    </source>
</evidence>
<evidence type="ECO:0000313" key="4">
    <source>
        <dbReference type="Proteomes" id="UP000007241"/>
    </source>
</evidence>
<feature type="domain" description="ABC1 atypical kinase-like" evidence="2">
    <location>
        <begin position="105"/>
        <end position="289"/>
    </location>
</feature>
<organism evidence="3 4">
    <name type="scientific">Batrachochytrium dendrobatidis (strain JAM81 / FGSC 10211)</name>
    <name type="common">Frog chytrid fungus</name>
    <dbReference type="NCBI Taxonomy" id="684364"/>
    <lineage>
        <taxon>Eukaryota</taxon>
        <taxon>Fungi</taxon>
        <taxon>Fungi incertae sedis</taxon>
        <taxon>Chytridiomycota</taxon>
        <taxon>Chytridiomycota incertae sedis</taxon>
        <taxon>Chytridiomycetes</taxon>
        <taxon>Rhizophydiales</taxon>
        <taxon>Rhizophydiales incertae sedis</taxon>
        <taxon>Batrachochytrium</taxon>
    </lineage>
</organism>
<dbReference type="Proteomes" id="UP000007241">
    <property type="component" value="Unassembled WGS sequence"/>
</dbReference>